<dbReference type="PROSITE" id="PS50894">
    <property type="entry name" value="HPT"/>
    <property type="match status" value="1"/>
</dbReference>
<evidence type="ECO:0000313" key="6">
    <source>
        <dbReference type="Proteomes" id="UP001169491"/>
    </source>
</evidence>
<dbReference type="EMBL" id="JAGGJB010000003">
    <property type="protein sequence ID" value="MDN7124392.1"/>
    <property type="molecule type" value="Genomic_DNA"/>
</dbReference>
<protein>
    <submittedName>
        <fullName evidence="4">Hpt domain-containing protein</fullName>
    </submittedName>
</protein>
<accession>A0AAW7QY62</accession>
<dbReference type="GO" id="GO:0004672">
    <property type="term" value="F:protein kinase activity"/>
    <property type="evidence" value="ECO:0007669"/>
    <property type="project" value="UniProtKB-ARBA"/>
</dbReference>
<evidence type="ECO:0000259" key="3">
    <source>
        <dbReference type="PROSITE" id="PS50894"/>
    </source>
</evidence>
<evidence type="ECO:0000256" key="1">
    <source>
        <dbReference type="ARBA" id="ARBA00023012"/>
    </source>
</evidence>
<gene>
    <name evidence="4" type="ORF">J6I90_05825</name>
    <name evidence="5" type="ORF">J6I92_05480</name>
</gene>
<reference evidence="6 7" key="1">
    <citation type="submission" date="2021-03" db="EMBL/GenBank/DDBJ databases">
        <title>Pseudidiomarina terrestris, a new bacterium isolated from saline soil.</title>
        <authorList>
            <person name="Galisteo C."/>
            <person name="De La Haba R."/>
            <person name="Sanchez-Porro C."/>
            <person name="Ventosa A."/>
        </authorList>
    </citation>
    <scope>NUCLEOTIDE SEQUENCE [LARGE SCALE GENOMIC DNA]</scope>
    <source>
        <strain evidence="4 7">1APP75-32.1</strain>
        <strain evidence="6">1APR75-15</strain>
        <strain evidence="5">1ASR75-15</strain>
    </source>
</reference>
<dbReference type="Proteomes" id="UP001169492">
    <property type="component" value="Unassembled WGS sequence"/>
</dbReference>
<evidence type="ECO:0000313" key="4">
    <source>
        <dbReference type="EMBL" id="MDN7124392.1"/>
    </source>
</evidence>
<keyword evidence="6" id="KW-1185">Reference proteome</keyword>
<feature type="modified residue" description="Phosphohistidine" evidence="2">
    <location>
        <position position="54"/>
    </location>
</feature>
<dbReference type="Proteomes" id="UP001169491">
    <property type="component" value="Unassembled WGS sequence"/>
</dbReference>
<dbReference type="InterPro" id="IPR036641">
    <property type="entry name" value="HPT_dom_sf"/>
</dbReference>
<evidence type="ECO:0000313" key="5">
    <source>
        <dbReference type="EMBL" id="MDN7129317.1"/>
    </source>
</evidence>
<evidence type="ECO:0000256" key="2">
    <source>
        <dbReference type="PROSITE-ProRule" id="PRU00110"/>
    </source>
</evidence>
<evidence type="ECO:0000313" key="7">
    <source>
        <dbReference type="Proteomes" id="UP001169492"/>
    </source>
</evidence>
<keyword evidence="2" id="KW-0597">Phosphoprotein</keyword>
<dbReference type="RefSeq" id="WP_301774388.1">
    <property type="nucleotide sequence ID" value="NZ_JAGGJB010000003.1"/>
</dbReference>
<dbReference type="GO" id="GO:0000160">
    <property type="term" value="P:phosphorelay signal transduction system"/>
    <property type="evidence" value="ECO:0007669"/>
    <property type="project" value="UniProtKB-KW"/>
</dbReference>
<dbReference type="AlphaFoldDB" id="A0AAW7QY62"/>
<dbReference type="EMBL" id="JAGGJC010000001">
    <property type="protein sequence ID" value="MDN7129317.1"/>
    <property type="molecule type" value="Genomic_DNA"/>
</dbReference>
<dbReference type="InterPro" id="IPR008207">
    <property type="entry name" value="Sig_transdc_His_kin_Hpt_dom"/>
</dbReference>
<comment type="caution">
    <text evidence="4">The sequence shown here is derived from an EMBL/GenBank/DDBJ whole genome shotgun (WGS) entry which is preliminary data.</text>
</comment>
<organism evidence="4 7">
    <name type="scientific">Pseudidiomarina terrestris</name>
    <dbReference type="NCBI Taxonomy" id="2820060"/>
    <lineage>
        <taxon>Bacteria</taxon>
        <taxon>Pseudomonadati</taxon>
        <taxon>Pseudomonadota</taxon>
        <taxon>Gammaproteobacteria</taxon>
        <taxon>Alteromonadales</taxon>
        <taxon>Idiomarinaceae</taxon>
        <taxon>Pseudidiomarina</taxon>
    </lineage>
</organism>
<proteinExistence type="predicted"/>
<sequence>MLDKKLLEQYAELMGDDGVQDMYSTFADNIGGYLNHMQWLLQKRDEKEFRNQAHRIKGACRSVGLRQLANIMERFEREHWEWQQAEEELAQWTAELPMHQHQIEAWLSARRIQ</sequence>
<name>A0AAW7QY62_9GAMM</name>
<dbReference type="Gene3D" id="1.20.120.160">
    <property type="entry name" value="HPT domain"/>
    <property type="match status" value="1"/>
</dbReference>
<feature type="domain" description="HPt" evidence="3">
    <location>
        <begin position="15"/>
        <end position="106"/>
    </location>
</feature>
<dbReference type="SUPFAM" id="SSF47226">
    <property type="entry name" value="Histidine-containing phosphotransfer domain, HPT domain"/>
    <property type="match status" value="1"/>
</dbReference>
<dbReference type="Pfam" id="PF01627">
    <property type="entry name" value="Hpt"/>
    <property type="match status" value="1"/>
</dbReference>
<keyword evidence="1" id="KW-0902">Two-component regulatory system</keyword>